<keyword evidence="2" id="KW-1185">Reference proteome</keyword>
<protein>
    <submittedName>
        <fullName evidence="1">15269_t:CDS:1</fullName>
    </submittedName>
</protein>
<name>A0A9N9EYC7_9GLOM</name>
<comment type="caution">
    <text evidence="1">The sequence shown here is derived from an EMBL/GenBank/DDBJ whole genome shotgun (WGS) entry which is preliminary data.</text>
</comment>
<proteinExistence type="predicted"/>
<organism evidence="1 2">
    <name type="scientific">Dentiscutata erythropus</name>
    <dbReference type="NCBI Taxonomy" id="1348616"/>
    <lineage>
        <taxon>Eukaryota</taxon>
        <taxon>Fungi</taxon>
        <taxon>Fungi incertae sedis</taxon>
        <taxon>Mucoromycota</taxon>
        <taxon>Glomeromycotina</taxon>
        <taxon>Glomeromycetes</taxon>
        <taxon>Diversisporales</taxon>
        <taxon>Gigasporaceae</taxon>
        <taxon>Dentiscutata</taxon>
    </lineage>
</organism>
<accession>A0A9N9EYC7</accession>
<evidence type="ECO:0000313" key="2">
    <source>
        <dbReference type="Proteomes" id="UP000789405"/>
    </source>
</evidence>
<evidence type="ECO:0000313" key="1">
    <source>
        <dbReference type="EMBL" id="CAG8498429.1"/>
    </source>
</evidence>
<reference evidence="1" key="1">
    <citation type="submission" date="2021-06" db="EMBL/GenBank/DDBJ databases">
        <authorList>
            <person name="Kallberg Y."/>
            <person name="Tangrot J."/>
            <person name="Rosling A."/>
        </authorList>
    </citation>
    <scope>NUCLEOTIDE SEQUENCE</scope>
    <source>
        <strain evidence="1">MA453B</strain>
    </source>
</reference>
<dbReference type="AlphaFoldDB" id="A0A9N9EYC7"/>
<gene>
    <name evidence="1" type="ORF">DERYTH_LOCUS2773</name>
</gene>
<dbReference type="EMBL" id="CAJVPY010000913">
    <property type="protein sequence ID" value="CAG8498429.1"/>
    <property type="molecule type" value="Genomic_DNA"/>
</dbReference>
<sequence>MECQYITSCRVPFTKLGILKSLLALEKELKVPTSFVVVSLTQREVFSSMVNYKVFTKRFWKMALVLFPTYVLSCSKECYTFYNKEKAFCFYYDLANKLPKVAKFSPFNKRKILFEVAKYYNSSKKQGHISVRP</sequence>
<dbReference type="Proteomes" id="UP000789405">
    <property type="component" value="Unassembled WGS sequence"/>
</dbReference>